<dbReference type="EMBL" id="CAJVPP010000634">
    <property type="protein sequence ID" value="CAG8499428.1"/>
    <property type="molecule type" value="Genomic_DNA"/>
</dbReference>
<dbReference type="Proteomes" id="UP000789375">
    <property type="component" value="Unassembled WGS sequence"/>
</dbReference>
<keyword evidence="1" id="KW-0547">Nucleotide-binding</keyword>
<evidence type="ECO:0000259" key="4">
    <source>
        <dbReference type="Pfam" id="PF04548"/>
    </source>
</evidence>
<gene>
    <name evidence="5" type="ORF">FMOSSE_LOCUS3957</name>
</gene>
<evidence type="ECO:0000313" key="5">
    <source>
        <dbReference type="EMBL" id="CAG8499428.1"/>
    </source>
</evidence>
<protein>
    <submittedName>
        <fullName evidence="5">6663_t:CDS:1</fullName>
    </submittedName>
</protein>
<evidence type="ECO:0000256" key="1">
    <source>
        <dbReference type="ARBA" id="ARBA00022741"/>
    </source>
</evidence>
<dbReference type="PANTHER" id="PTHR10903">
    <property type="entry name" value="GTPASE, IMAP FAMILY MEMBER-RELATED"/>
    <property type="match status" value="1"/>
</dbReference>
<dbReference type="Pfam" id="PF04548">
    <property type="entry name" value="AIG1"/>
    <property type="match status" value="1"/>
</dbReference>
<accession>A0A9N8ZL13</accession>
<name>A0A9N8ZL13_FUNMO</name>
<dbReference type="AlphaFoldDB" id="A0A9N8ZL13"/>
<organism evidence="5 6">
    <name type="scientific">Funneliformis mosseae</name>
    <name type="common">Endomycorrhizal fungus</name>
    <name type="synonym">Glomus mosseae</name>
    <dbReference type="NCBI Taxonomy" id="27381"/>
    <lineage>
        <taxon>Eukaryota</taxon>
        <taxon>Fungi</taxon>
        <taxon>Fungi incertae sedis</taxon>
        <taxon>Mucoromycota</taxon>
        <taxon>Glomeromycotina</taxon>
        <taxon>Glomeromycetes</taxon>
        <taxon>Glomerales</taxon>
        <taxon>Glomeraceae</taxon>
        <taxon>Funneliformis</taxon>
    </lineage>
</organism>
<dbReference type="InterPro" id="IPR006703">
    <property type="entry name" value="G_AIG1"/>
</dbReference>
<keyword evidence="2" id="KW-0342">GTP-binding</keyword>
<sequence length="286" mass="33136">MARNLLLIGTTGSGKSTLANVISDTINFKESESSVSETRDIQSERFYINGVRYNIIDTIGINDTQLTTHQVLQTIVNATRALRGGLNQILFVNDGRFTNVEISAYNLLKKVIFDEDVYEYTTIVRTRFPSFRDELACDVDYARMINENEQVFEIVESCNQIIHVNNMTVIEDPDQSSRDDSREKLLSHLVTCQKIYRPKNLFDLNERTKDYMEEREILQQTLLQVNERIEEIKRNVKKQQVELDKQTSESLKIKEKIDALDDIIIDEVEQHLDSRNSVFLAKCNIM</sequence>
<evidence type="ECO:0000256" key="3">
    <source>
        <dbReference type="SAM" id="Coils"/>
    </source>
</evidence>
<dbReference type="InterPro" id="IPR027417">
    <property type="entry name" value="P-loop_NTPase"/>
</dbReference>
<dbReference type="SUPFAM" id="SSF52540">
    <property type="entry name" value="P-loop containing nucleoside triphosphate hydrolases"/>
    <property type="match status" value="1"/>
</dbReference>
<proteinExistence type="predicted"/>
<dbReference type="GO" id="GO:0005525">
    <property type="term" value="F:GTP binding"/>
    <property type="evidence" value="ECO:0007669"/>
    <property type="project" value="UniProtKB-KW"/>
</dbReference>
<feature type="coiled-coil region" evidence="3">
    <location>
        <begin position="215"/>
        <end position="249"/>
    </location>
</feature>
<dbReference type="InterPro" id="IPR045058">
    <property type="entry name" value="GIMA/IAN/Toc"/>
</dbReference>
<evidence type="ECO:0000256" key="2">
    <source>
        <dbReference type="ARBA" id="ARBA00023134"/>
    </source>
</evidence>
<comment type="caution">
    <text evidence="5">The sequence shown here is derived from an EMBL/GenBank/DDBJ whole genome shotgun (WGS) entry which is preliminary data.</text>
</comment>
<reference evidence="5" key="1">
    <citation type="submission" date="2021-06" db="EMBL/GenBank/DDBJ databases">
        <authorList>
            <person name="Kallberg Y."/>
            <person name="Tangrot J."/>
            <person name="Rosling A."/>
        </authorList>
    </citation>
    <scope>NUCLEOTIDE SEQUENCE</scope>
    <source>
        <strain evidence="5">87-6 pot B 2015</strain>
    </source>
</reference>
<dbReference type="PANTHER" id="PTHR10903:SF184">
    <property type="entry name" value="GTP-BINDING PROTEIN A"/>
    <property type="match status" value="1"/>
</dbReference>
<dbReference type="Gene3D" id="3.40.50.300">
    <property type="entry name" value="P-loop containing nucleotide triphosphate hydrolases"/>
    <property type="match status" value="1"/>
</dbReference>
<keyword evidence="3" id="KW-0175">Coiled coil</keyword>
<evidence type="ECO:0000313" key="6">
    <source>
        <dbReference type="Proteomes" id="UP000789375"/>
    </source>
</evidence>
<feature type="domain" description="AIG1-type G" evidence="4">
    <location>
        <begin position="4"/>
        <end position="188"/>
    </location>
</feature>
<keyword evidence="6" id="KW-1185">Reference proteome</keyword>